<dbReference type="SUPFAM" id="SSF55486">
    <property type="entry name" value="Metalloproteases ('zincins'), catalytic domain"/>
    <property type="match status" value="1"/>
</dbReference>
<keyword evidence="4" id="KW-0378">Hydrolase</keyword>
<evidence type="ECO:0000256" key="6">
    <source>
        <dbReference type="ARBA" id="ARBA00023049"/>
    </source>
</evidence>
<dbReference type="PRINTS" id="PR00786">
    <property type="entry name" value="NEPRILYSIN"/>
</dbReference>
<dbReference type="Pfam" id="PF01431">
    <property type="entry name" value="Peptidase_M13"/>
    <property type="match status" value="1"/>
</dbReference>
<comment type="cofactor">
    <cofactor evidence="1">
        <name>Zn(2+)</name>
        <dbReference type="ChEBI" id="CHEBI:29105"/>
    </cofactor>
</comment>
<keyword evidence="9" id="KW-0812">Transmembrane</keyword>
<keyword evidence="3" id="KW-0479">Metal-binding</keyword>
<dbReference type="PANTHER" id="PTHR47027:SF26">
    <property type="entry name" value="REVERSE TRANSCRIPTASE DOMAIN-CONTAINING PROTEIN"/>
    <property type="match status" value="1"/>
</dbReference>
<evidence type="ECO:0000313" key="13">
    <source>
        <dbReference type="Proteomes" id="UP000838412"/>
    </source>
</evidence>
<proteinExistence type="predicted"/>
<organism evidence="12 13">
    <name type="scientific">Branchiostoma lanceolatum</name>
    <name type="common">Common lancelet</name>
    <name type="synonym">Amphioxus lanceolatum</name>
    <dbReference type="NCBI Taxonomy" id="7740"/>
    <lineage>
        <taxon>Eukaryota</taxon>
        <taxon>Metazoa</taxon>
        <taxon>Chordata</taxon>
        <taxon>Cephalochordata</taxon>
        <taxon>Leptocardii</taxon>
        <taxon>Amphioxiformes</taxon>
        <taxon>Branchiostomatidae</taxon>
        <taxon>Branchiostoma</taxon>
    </lineage>
</organism>
<dbReference type="AlphaFoldDB" id="A0A8J9YV24"/>
<dbReference type="InterPro" id="IPR042089">
    <property type="entry name" value="Peptidase_M13_dom_2"/>
</dbReference>
<feature type="region of interest" description="Disordered" evidence="8">
    <location>
        <begin position="1"/>
        <end position="33"/>
    </location>
</feature>
<dbReference type="InterPro" id="IPR024079">
    <property type="entry name" value="MetalloPept_cat_dom_sf"/>
</dbReference>
<keyword evidence="6" id="KW-0482">Metalloprotease</keyword>
<sequence>MATLEVEDGGMKPSDVDIIVPPAEGKDPSQPGASLSSPFWRLPVIHGWTRREVLLSGAVLIALVLVLILTIVAATIGSSTSSQALPSDTCTDSNCLEAATNMLQNMNKSVDPCDDFYTYSCGGWIESHPIIPWEVEGRSVFSDIREKNEEKLRLLLEAPVQRDTQASFERKLKHFFMSCLDDYGQEKLKGDPLLDILQQLGGWHVINTWDEASWNMNMAVRKIQLDFWINTFFGISTTVDTTDRSRNMIRIDRSGLIFNPNVYIRTDQPVYARAMASYRTLLDTIARLLTRDYGQFANDAKILTFVNDVTQFETELANRYVNSQGPSSNNPLDNRISIRDLQARAGAINWRDFFSYVVTDPVTPVTDDTEVLLYYQDYIVQVSNYILSLQTNNNLRIFYNYMLWRLMLVYHQHLSWDYVHAYREFYVAVTGRQEFLGKWLFCFRFTDANMGWALGSLYIRDHFADDNKAKVEELAMRIKLKAIDQLDQAAWMDQDTRDAAKAKILSIKDSLGYPLDLLDDSGLDDYYMGLTVNYTDHFANVINAAGYRKSFFGRRLAKKTHLYEWDVKTYSTFGNYLYAYNELVFPAGILQFPIFDARHLQYMNYAAAGTIIGHEVINAIDDVGGYYGIDGAASDWWSADTRANFAERKACVSDYYSNMTVKAYPETDPCGFRAGRGTSDMVFALRQVQEKCREQNQELHLAFVDLTKAFDTVNREGLWKILQKFGCPDKLIALIASFHKGMQARVQENGDASDPFEVSNGVKQGCVLAPTLFSILFAAMLLDAFSSCERGVYIQFRSDGKLFNLRRLQAKTKVFEAILREFLFADDCALGAHSHEDLQYIMDRFATACGRFGLTISLGKTEAMFQPLPSQAANVPPPPPIVINNTEIKTVGKFCYLGSTITSSGSLDAEVMQRIGKASVAFGRLTKRLWHDHGIRLSTKISVYKAVVLSALLYCCETWTTYRRHIQLLEQFHQRCLRKICSIKWQDRVSNLQVLKKCGLPSIECLIIKCQLRWTGHIVRMEDSRIPKMLLYGQLKEGHRNQGRPLKRYRDNLKTSLKSCNINVDCWEAIAQDRALWRKQCALGIRTFEANRAAAIQEKKEKRKQRSTPDCSFPCSICGRSCASRIGLHSHMRTHLGK</sequence>
<gene>
    <name evidence="12" type="primary">ECEL1</name>
    <name evidence="12" type="ORF">BLAG_LOCUS5541</name>
</gene>
<dbReference type="InterPro" id="IPR008753">
    <property type="entry name" value="Peptidase_M13_N"/>
</dbReference>
<keyword evidence="9" id="KW-1133">Transmembrane helix</keyword>
<dbReference type="CDD" id="cd08662">
    <property type="entry name" value="M13"/>
    <property type="match status" value="1"/>
</dbReference>
<reference evidence="12" key="1">
    <citation type="submission" date="2022-01" db="EMBL/GenBank/DDBJ databases">
        <authorList>
            <person name="Braso-Vives M."/>
        </authorList>
    </citation>
    <scope>NUCLEOTIDE SEQUENCE</scope>
</reference>
<evidence type="ECO:0000259" key="10">
    <source>
        <dbReference type="PROSITE" id="PS50157"/>
    </source>
</evidence>
<dbReference type="PROSITE" id="PS00028">
    <property type="entry name" value="ZINC_FINGER_C2H2_1"/>
    <property type="match status" value="1"/>
</dbReference>
<evidence type="ECO:0000256" key="9">
    <source>
        <dbReference type="SAM" id="Phobius"/>
    </source>
</evidence>
<feature type="transmembrane region" description="Helical" evidence="9">
    <location>
        <begin position="53"/>
        <end position="76"/>
    </location>
</feature>
<dbReference type="InterPro" id="IPR000477">
    <property type="entry name" value="RT_dom"/>
</dbReference>
<evidence type="ECO:0000256" key="8">
    <source>
        <dbReference type="SAM" id="MobiDB-lite"/>
    </source>
</evidence>
<evidence type="ECO:0000259" key="11">
    <source>
        <dbReference type="PROSITE" id="PS50878"/>
    </source>
</evidence>
<dbReference type="Pfam" id="PF00078">
    <property type="entry name" value="RVT_1"/>
    <property type="match status" value="1"/>
</dbReference>
<feature type="domain" description="C2H2-type" evidence="10">
    <location>
        <begin position="1113"/>
        <end position="1138"/>
    </location>
</feature>
<evidence type="ECO:0000256" key="3">
    <source>
        <dbReference type="ARBA" id="ARBA00022723"/>
    </source>
</evidence>
<evidence type="ECO:0000256" key="7">
    <source>
        <dbReference type="PROSITE-ProRule" id="PRU00042"/>
    </source>
</evidence>
<keyword evidence="9" id="KW-0472">Membrane</keyword>
<dbReference type="InterPro" id="IPR018497">
    <property type="entry name" value="Peptidase_M13_C"/>
</dbReference>
<protein>
    <submittedName>
        <fullName evidence="12">ECEL1 protein</fullName>
    </submittedName>
</protein>
<dbReference type="Pfam" id="PF05649">
    <property type="entry name" value="Peptidase_M13_N"/>
    <property type="match status" value="1"/>
</dbReference>
<dbReference type="GO" id="GO:0006508">
    <property type="term" value="P:proteolysis"/>
    <property type="evidence" value="ECO:0007669"/>
    <property type="project" value="UniProtKB-KW"/>
</dbReference>
<dbReference type="InterPro" id="IPR000718">
    <property type="entry name" value="Peptidase_M13"/>
</dbReference>
<dbReference type="Proteomes" id="UP000838412">
    <property type="component" value="Chromosome 12"/>
</dbReference>
<dbReference type="Gene3D" id="3.40.390.10">
    <property type="entry name" value="Collagenase (Catalytic Domain)"/>
    <property type="match status" value="1"/>
</dbReference>
<feature type="domain" description="Reverse transcriptase" evidence="11">
    <location>
        <begin position="601"/>
        <end position="901"/>
    </location>
</feature>
<evidence type="ECO:0000256" key="1">
    <source>
        <dbReference type="ARBA" id="ARBA00001947"/>
    </source>
</evidence>
<dbReference type="PROSITE" id="PS51885">
    <property type="entry name" value="NEPRILYSIN"/>
    <property type="match status" value="1"/>
</dbReference>
<evidence type="ECO:0000256" key="5">
    <source>
        <dbReference type="ARBA" id="ARBA00022833"/>
    </source>
</evidence>
<dbReference type="InterPro" id="IPR013087">
    <property type="entry name" value="Znf_C2H2_type"/>
</dbReference>
<dbReference type="PROSITE" id="PS50157">
    <property type="entry name" value="ZINC_FINGER_C2H2_2"/>
    <property type="match status" value="1"/>
</dbReference>
<dbReference type="GO" id="GO:0004222">
    <property type="term" value="F:metalloendopeptidase activity"/>
    <property type="evidence" value="ECO:0007669"/>
    <property type="project" value="InterPro"/>
</dbReference>
<dbReference type="PANTHER" id="PTHR47027">
    <property type="entry name" value="REVERSE TRANSCRIPTASE DOMAIN-CONTAINING PROTEIN"/>
    <property type="match status" value="1"/>
</dbReference>
<dbReference type="Gene3D" id="1.10.1380.10">
    <property type="entry name" value="Neutral endopeptidase , domain2"/>
    <property type="match status" value="1"/>
</dbReference>
<dbReference type="InterPro" id="IPR043502">
    <property type="entry name" value="DNA/RNA_pol_sf"/>
</dbReference>
<dbReference type="PROSITE" id="PS50878">
    <property type="entry name" value="RT_POL"/>
    <property type="match status" value="1"/>
</dbReference>
<keyword evidence="2" id="KW-0645">Protease</keyword>
<dbReference type="SUPFAM" id="SSF56672">
    <property type="entry name" value="DNA/RNA polymerases"/>
    <property type="match status" value="1"/>
</dbReference>
<accession>A0A8J9YV24</accession>
<dbReference type="OrthoDB" id="6475849at2759"/>
<dbReference type="EMBL" id="OV696697">
    <property type="protein sequence ID" value="CAH1242229.1"/>
    <property type="molecule type" value="Genomic_DNA"/>
</dbReference>
<keyword evidence="13" id="KW-1185">Reference proteome</keyword>
<keyword evidence="7" id="KW-0863">Zinc-finger</keyword>
<evidence type="ECO:0000256" key="4">
    <source>
        <dbReference type="ARBA" id="ARBA00022801"/>
    </source>
</evidence>
<evidence type="ECO:0000313" key="12">
    <source>
        <dbReference type="EMBL" id="CAH1242229.1"/>
    </source>
</evidence>
<dbReference type="GO" id="GO:0008270">
    <property type="term" value="F:zinc ion binding"/>
    <property type="evidence" value="ECO:0007669"/>
    <property type="project" value="UniProtKB-KW"/>
</dbReference>
<name>A0A8J9YV24_BRALA</name>
<dbReference type="CDD" id="cd01650">
    <property type="entry name" value="RT_nLTR_like"/>
    <property type="match status" value="1"/>
</dbReference>
<dbReference type="SMART" id="SM00355">
    <property type="entry name" value="ZnF_C2H2"/>
    <property type="match status" value="1"/>
</dbReference>
<evidence type="ECO:0000256" key="2">
    <source>
        <dbReference type="ARBA" id="ARBA00022670"/>
    </source>
</evidence>
<keyword evidence="5" id="KW-0862">Zinc</keyword>